<reference evidence="7 8" key="1">
    <citation type="submission" date="2019-07" db="EMBL/GenBank/DDBJ databases">
        <title>Whole genome shotgun sequence of Acetobacter oeni NBRC 105207.</title>
        <authorList>
            <person name="Hosoyama A."/>
            <person name="Uohara A."/>
            <person name="Ohji S."/>
            <person name="Ichikawa N."/>
        </authorList>
    </citation>
    <scope>NUCLEOTIDE SEQUENCE [LARGE SCALE GENOMIC DNA]</scope>
    <source>
        <strain evidence="7 8">NBRC 105207</strain>
    </source>
</reference>
<dbReference type="GO" id="GO:1902600">
    <property type="term" value="P:proton transmembrane transport"/>
    <property type="evidence" value="ECO:0007669"/>
    <property type="project" value="InterPro"/>
</dbReference>
<keyword evidence="2 5" id="KW-0812">Transmembrane</keyword>
<feature type="transmembrane region" description="Helical" evidence="5">
    <location>
        <begin position="39"/>
        <end position="60"/>
    </location>
</feature>
<dbReference type="GO" id="GO:0016020">
    <property type="term" value="C:membrane"/>
    <property type="evidence" value="ECO:0007669"/>
    <property type="project" value="UniProtKB-SubCell"/>
</dbReference>
<dbReference type="InterPro" id="IPR006153">
    <property type="entry name" value="Cation/H_exchanger_TM"/>
</dbReference>
<comment type="caution">
    <text evidence="7">The sequence shown here is derived from an EMBL/GenBank/DDBJ whole genome shotgun (WGS) entry which is preliminary data.</text>
</comment>
<gene>
    <name evidence="7" type="ORF">AOE01nite_14760</name>
</gene>
<protein>
    <recommendedName>
        <fullName evidence="6">Cation/H+ exchanger transmembrane domain-containing protein</fullName>
    </recommendedName>
</protein>
<evidence type="ECO:0000256" key="3">
    <source>
        <dbReference type="ARBA" id="ARBA00022989"/>
    </source>
</evidence>
<evidence type="ECO:0000256" key="2">
    <source>
        <dbReference type="ARBA" id="ARBA00022692"/>
    </source>
</evidence>
<keyword evidence="4 5" id="KW-0472">Membrane</keyword>
<dbReference type="AlphaFoldDB" id="A0A511XJZ0"/>
<evidence type="ECO:0000313" key="7">
    <source>
        <dbReference type="EMBL" id="GEN63252.1"/>
    </source>
</evidence>
<accession>A0A511XJZ0</accession>
<dbReference type="GO" id="GO:0015297">
    <property type="term" value="F:antiporter activity"/>
    <property type="evidence" value="ECO:0007669"/>
    <property type="project" value="InterPro"/>
</dbReference>
<dbReference type="Proteomes" id="UP000321746">
    <property type="component" value="Unassembled WGS sequence"/>
</dbReference>
<keyword evidence="8" id="KW-1185">Reference proteome</keyword>
<keyword evidence="3 5" id="KW-1133">Transmembrane helix</keyword>
<feature type="domain" description="Cation/H+ exchanger transmembrane" evidence="6">
    <location>
        <begin position="3"/>
        <end position="139"/>
    </location>
</feature>
<feature type="transmembrane region" description="Helical" evidence="5">
    <location>
        <begin position="114"/>
        <end position="135"/>
    </location>
</feature>
<evidence type="ECO:0000256" key="1">
    <source>
        <dbReference type="ARBA" id="ARBA00004141"/>
    </source>
</evidence>
<evidence type="ECO:0000259" key="6">
    <source>
        <dbReference type="Pfam" id="PF00999"/>
    </source>
</evidence>
<dbReference type="EMBL" id="BJYG01000017">
    <property type="protein sequence ID" value="GEN63252.1"/>
    <property type="molecule type" value="Genomic_DNA"/>
</dbReference>
<sequence>MVGSTFNGLVFVVLGLQLPRLVGEANQVVRAEGFSPWVLPLMILGVQVALSVIRAFWITITGGLQCLTGRLRHRPEVMPSWRGILVMTLAGTRGAVTLAAIISLPPEEELPGRTVLVVLATGVIITSLLSAAFGLPRVLRLLPQNEGETPAQQELTETRIALTRSAIAVLQAEQLRRQPDAARRTDAVTLLMSEYSDRMRRLDTKTADPEGKRATSVRQKREEIALRLRILRLQRQVLSGLLSDRVINDVTERTVSRQLDFQEQELQIEAADMPRLPELLPTT</sequence>
<evidence type="ECO:0000256" key="5">
    <source>
        <dbReference type="SAM" id="Phobius"/>
    </source>
</evidence>
<organism evidence="7 8">
    <name type="scientific">Acetobacter oeni</name>
    <dbReference type="NCBI Taxonomy" id="304077"/>
    <lineage>
        <taxon>Bacteria</taxon>
        <taxon>Pseudomonadati</taxon>
        <taxon>Pseudomonadota</taxon>
        <taxon>Alphaproteobacteria</taxon>
        <taxon>Acetobacterales</taxon>
        <taxon>Acetobacteraceae</taxon>
        <taxon>Acetobacter</taxon>
    </lineage>
</organism>
<evidence type="ECO:0000256" key="4">
    <source>
        <dbReference type="ARBA" id="ARBA00023136"/>
    </source>
</evidence>
<proteinExistence type="predicted"/>
<comment type="subcellular location">
    <subcellularLocation>
        <location evidence="1">Membrane</location>
        <topology evidence="1">Multi-pass membrane protein</topology>
    </subcellularLocation>
</comment>
<evidence type="ECO:0000313" key="8">
    <source>
        <dbReference type="Proteomes" id="UP000321746"/>
    </source>
</evidence>
<feature type="transmembrane region" description="Helical" evidence="5">
    <location>
        <begin position="81"/>
        <end position="102"/>
    </location>
</feature>
<name>A0A511XJZ0_9PROT</name>
<dbReference type="Pfam" id="PF00999">
    <property type="entry name" value="Na_H_Exchanger"/>
    <property type="match status" value="1"/>
</dbReference>